<gene>
    <name evidence="1" type="ORF">BRLA_c021560</name>
</gene>
<keyword evidence="2" id="KW-1185">Reference proteome</keyword>
<dbReference type="HOGENOM" id="CLU_3372489_0_0_9"/>
<reference evidence="1 2" key="1">
    <citation type="journal article" date="2011" name="J. Bacteriol.">
        <title>Genome sequence of Brevibacillus laterosporus LMG 15441, a pathogen of invertebrates.</title>
        <authorList>
            <person name="Djukic M."/>
            <person name="Poehlein A."/>
            <person name="Thurmer A."/>
            <person name="Daniel R."/>
        </authorList>
    </citation>
    <scope>NUCLEOTIDE SEQUENCE [LARGE SCALE GENOMIC DNA]</scope>
    <source>
        <strain evidence="1 2">LMG 15441</strain>
    </source>
</reference>
<dbReference type="AlphaFoldDB" id="A0A075R1K9"/>
<evidence type="ECO:0000313" key="1">
    <source>
        <dbReference type="EMBL" id="AIG26477.1"/>
    </source>
</evidence>
<sequence>MGYSFEIITQEQAEEIAYQFSSSTISVMTLLALW</sequence>
<organism evidence="1 2">
    <name type="scientific">Brevibacillus laterosporus LMG 15441</name>
    <dbReference type="NCBI Taxonomy" id="1042163"/>
    <lineage>
        <taxon>Bacteria</taxon>
        <taxon>Bacillati</taxon>
        <taxon>Bacillota</taxon>
        <taxon>Bacilli</taxon>
        <taxon>Bacillales</taxon>
        <taxon>Paenibacillaceae</taxon>
        <taxon>Brevibacillus</taxon>
    </lineage>
</organism>
<dbReference type="EMBL" id="CP007806">
    <property type="protein sequence ID" value="AIG26477.1"/>
    <property type="molecule type" value="Genomic_DNA"/>
</dbReference>
<evidence type="ECO:0000313" key="2">
    <source>
        <dbReference type="Proteomes" id="UP000005850"/>
    </source>
</evidence>
<dbReference type="KEGG" id="blr:BRLA_c021560"/>
<dbReference type="Proteomes" id="UP000005850">
    <property type="component" value="Chromosome"/>
</dbReference>
<name>A0A075R1K9_BRELA</name>
<protein>
    <submittedName>
        <fullName evidence="1">Uncharacterized protein</fullName>
    </submittedName>
</protein>
<accession>A0A075R1K9</accession>
<proteinExistence type="predicted"/>